<keyword evidence="1" id="KW-0472">Membrane</keyword>
<sequence>MSNIQRGDSIVSFTMLTSTQRSTPNPLLRLVNKRSQGHEEGMGILADAKDALNSFATLAAKPIFAIAVGTGLAVFLPSGVVTQLGIDSFMAQYRHWVGAVFLISMAYLAAHFLWWLAGRVSKWWEIAEYVRKRNGYLATLTSEEKGYLALFIKDGKTAVNFHYEDGIAGGLRQKKMLYVPTRIGNVLDGHAHSLRDWVRKAVAKDPSILDGATPYRLKRRW</sequence>
<feature type="transmembrane region" description="Helical" evidence="1">
    <location>
        <begin position="63"/>
        <end position="84"/>
    </location>
</feature>
<organism evidence="2 3">
    <name type="scientific">Cupriavidus gilardii</name>
    <dbReference type="NCBI Taxonomy" id="82541"/>
    <lineage>
        <taxon>Bacteria</taxon>
        <taxon>Pseudomonadati</taxon>
        <taxon>Pseudomonadota</taxon>
        <taxon>Betaproteobacteria</taxon>
        <taxon>Burkholderiales</taxon>
        <taxon>Burkholderiaceae</taxon>
        <taxon>Cupriavidus</taxon>
    </lineage>
</organism>
<protein>
    <submittedName>
        <fullName evidence="2">Uncharacterized protein</fullName>
    </submittedName>
</protein>
<evidence type="ECO:0000313" key="2">
    <source>
        <dbReference type="EMBL" id="NNH12526.1"/>
    </source>
</evidence>
<evidence type="ECO:0000313" key="3">
    <source>
        <dbReference type="Proteomes" id="UP000542973"/>
    </source>
</evidence>
<proteinExistence type="predicted"/>
<gene>
    <name evidence="2" type="ORF">HLB16_16770</name>
</gene>
<dbReference type="EMBL" id="JABEMD010000029">
    <property type="protein sequence ID" value="NNH12526.1"/>
    <property type="molecule type" value="Genomic_DNA"/>
</dbReference>
<dbReference type="RefSeq" id="WP_082371424.1">
    <property type="nucleotide sequence ID" value="NZ_BAAAEB010000011.1"/>
</dbReference>
<comment type="caution">
    <text evidence="2">The sequence shown here is derived from an EMBL/GenBank/DDBJ whole genome shotgun (WGS) entry which is preliminary data.</text>
</comment>
<evidence type="ECO:0000256" key="1">
    <source>
        <dbReference type="SAM" id="Phobius"/>
    </source>
</evidence>
<accession>A0A849BDT6</accession>
<feature type="transmembrane region" description="Helical" evidence="1">
    <location>
        <begin position="96"/>
        <end position="117"/>
    </location>
</feature>
<keyword evidence="1" id="KW-1133">Transmembrane helix</keyword>
<reference evidence="2 3" key="1">
    <citation type="submission" date="2020-05" db="EMBL/GenBank/DDBJ databases">
        <title>MicrobeNet Type strains.</title>
        <authorList>
            <person name="Nicholson A.C."/>
        </authorList>
    </citation>
    <scope>NUCLEOTIDE SEQUENCE [LARGE SCALE GENOMIC DNA]</scope>
    <source>
        <strain evidence="2 3">ATCC 700815</strain>
    </source>
</reference>
<keyword evidence="1" id="KW-0812">Transmembrane</keyword>
<dbReference type="InterPro" id="IPR025982">
    <property type="entry name" value="SieB"/>
</dbReference>
<dbReference type="Pfam" id="PF14163">
    <property type="entry name" value="SieB"/>
    <property type="match status" value="1"/>
</dbReference>
<name>A0A849BDT6_9BURK</name>
<dbReference type="AlphaFoldDB" id="A0A849BDT6"/>
<dbReference type="Proteomes" id="UP000542973">
    <property type="component" value="Unassembled WGS sequence"/>
</dbReference>